<accession>A0A9R0WX23</accession>
<feature type="transmembrane region" description="Helical" evidence="1">
    <location>
        <begin position="13"/>
        <end position="34"/>
    </location>
</feature>
<dbReference type="Proteomes" id="UP000324705">
    <property type="component" value="Chromosome 5A"/>
</dbReference>
<dbReference type="Gramene" id="TRITD5Av1G256610.1">
    <property type="protein sequence ID" value="TRITD5Av1G256610.1"/>
    <property type="gene ID" value="TRITD5Av1G256610"/>
</dbReference>
<dbReference type="InterPro" id="IPR025315">
    <property type="entry name" value="DUF4220"/>
</dbReference>
<feature type="domain" description="DUF4220" evidence="2">
    <location>
        <begin position="49"/>
        <end position="372"/>
    </location>
</feature>
<proteinExistence type="predicted"/>
<dbReference type="InterPro" id="IPR007658">
    <property type="entry name" value="DUF594"/>
</dbReference>
<keyword evidence="1" id="KW-0472">Membrane</keyword>
<name>A0A9R0WX23_TRITD</name>
<dbReference type="OMA" id="SINNHRR"/>
<dbReference type="Pfam" id="PF04578">
    <property type="entry name" value="DUF594"/>
    <property type="match status" value="1"/>
</dbReference>
<keyword evidence="4" id="KW-1185">Reference proteome</keyword>
<protein>
    <recommendedName>
        <fullName evidence="2">DUF4220 domain-containing protein</fullName>
    </recommendedName>
</protein>
<reference evidence="3 4" key="1">
    <citation type="submission" date="2017-09" db="EMBL/GenBank/DDBJ databases">
        <authorList>
            <consortium name="International Durum Wheat Genome Sequencing Consortium (IDWGSC)"/>
            <person name="Milanesi L."/>
        </authorList>
    </citation>
    <scope>NUCLEOTIDE SEQUENCE [LARGE SCALE GENOMIC DNA]</scope>
    <source>
        <strain evidence="4">cv. Svevo</strain>
    </source>
</reference>
<evidence type="ECO:0000313" key="4">
    <source>
        <dbReference type="Proteomes" id="UP000324705"/>
    </source>
</evidence>
<evidence type="ECO:0000259" key="2">
    <source>
        <dbReference type="Pfam" id="PF13968"/>
    </source>
</evidence>
<dbReference type="EMBL" id="LT934119">
    <property type="protein sequence ID" value="VAI25998.1"/>
    <property type="molecule type" value="Genomic_DNA"/>
</dbReference>
<dbReference type="PANTHER" id="PTHR31325">
    <property type="entry name" value="OS01G0798800 PROTEIN-RELATED"/>
    <property type="match status" value="1"/>
</dbReference>
<feature type="transmembrane region" description="Helical" evidence="1">
    <location>
        <begin position="302"/>
        <end position="325"/>
    </location>
</feature>
<keyword evidence="1" id="KW-1133">Transmembrane helix</keyword>
<keyword evidence="1" id="KW-0812">Transmembrane</keyword>
<dbReference type="AlphaFoldDB" id="A0A9R0WX23"/>
<dbReference type="Pfam" id="PF13968">
    <property type="entry name" value="DUF4220"/>
    <property type="match status" value="1"/>
</dbReference>
<evidence type="ECO:0000256" key="1">
    <source>
        <dbReference type="SAM" id="Phobius"/>
    </source>
</evidence>
<feature type="transmembrane region" description="Helical" evidence="1">
    <location>
        <begin position="46"/>
        <end position="68"/>
    </location>
</feature>
<sequence>MSGRPMLQLWNEWATQILVLLSFTLQIFLFVFARTRRHGSSAVLRILLWLVYLMADSTAVYTLGHLSINGSPRKQKLAVFWAPFLLVHLGSQDTITGYALEDNKLWPRHLLNLGVQAFGVAYVLYKHIMEIPTSLGLATGLIFAIGLIKYAERIWALKCATLVSIRSSINNHRRLPNYDELSPQALRAEECDEEELLLFAQAMLPLCKGAMSDSPVALFSFKVRGTGSPASIYEWKRWNWKATYKVVEMELSLMYDVIYTKAVVIHTWYGYLFRLVSPLATIAAFVMFQLSGNKNGYNRVDVVTTYILLVGAFLLDMASVLSTLGSTWSCSFLWTRGWSNLGLVILSLRRRVKAAGSRGWSGSIGQFNLLHFFSPDTYKIRSRVAKMMGLEDWWNKWRCSETLVISQDVKELVFKHVWQLVKKIHHPSAENEIESSPCENGMVGLMGMMPPMNDLPGFRPALYNETARRRERLDDALNFDAELQEVILTWHVFTNVFLLSIDTPKDAASSTYLKAIKALSDYMVFLVAVRPDMIPGLELRSMYESTVQDLRCICCPWGSHTSSIDSVKRLLSILQDRTHEDMGEACVTLWHGTLYARLMLELVDAGNGDKPGIISCYEDRDHVAMDKLERLMPDLEHSCNGAGGGVFDMPKALALILDAWVRLLVFASVQCSRDAHASQINRGGELMTVVWLMEEHANVFFKQPTPGGIESFLLQALC</sequence>
<organism evidence="3 4">
    <name type="scientific">Triticum turgidum subsp. durum</name>
    <name type="common">Durum wheat</name>
    <name type="synonym">Triticum durum</name>
    <dbReference type="NCBI Taxonomy" id="4567"/>
    <lineage>
        <taxon>Eukaryota</taxon>
        <taxon>Viridiplantae</taxon>
        <taxon>Streptophyta</taxon>
        <taxon>Embryophyta</taxon>
        <taxon>Tracheophyta</taxon>
        <taxon>Spermatophyta</taxon>
        <taxon>Magnoliopsida</taxon>
        <taxon>Liliopsida</taxon>
        <taxon>Poales</taxon>
        <taxon>Poaceae</taxon>
        <taxon>BOP clade</taxon>
        <taxon>Pooideae</taxon>
        <taxon>Triticodae</taxon>
        <taxon>Triticeae</taxon>
        <taxon>Triticinae</taxon>
        <taxon>Triticum</taxon>
    </lineage>
</organism>
<evidence type="ECO:0000313" key="3">
    <source>
        <dbReference type="EMBL" id="VAI25998.1"/>
    </source>
</evidence>
<feature type="transmembrane region" description="Helical" evidence="1">
    <location>
        <begin position="131"/>
        <end position="148"/>
    </location>
</feature>
<gene>
    <name evidence="3" type="ORF">TRITD_5Av1G256610</name>
</gene>
<feature type="transmembrane region" description="Helical" evidence="1">
    <location>
        <begin position="271"/>
        <end position="290"/>
    </location>
</feature>